<reference evidence="2 3" key="1">
    <citation type="submission" date="2019-11" db="EMBL/GenBank/DDBJ databases">
        <title>The genome sequence of Methylocystis heyeri.</title>
        <authorList>
            <person name="Oshkin I.Y."/>
            <person name="Miroshnikov K."/>
            <person name="Dedysh S.N."/>
        </authorList>
    </citation>
    <scope>NUCLEOTIDE SEQUENCE [LARGE SCALE GENOMIC DNA]</scope>
    <source>
        <strain evidence="2 3">H2</strain>
    </source>
</reference>
<organism evidence="2 3">
    <name type="scientific">Methylocystis heyeri</name>
    <dbReference type="NCBI Taxonomy" id="391905"/>
    <lineage>
        <taxon>Bacteria</taxon>
        <taxon>Pseudomonadati</taxon>
        <taxon>Pseudomonadota</taxon>
        <taxon>Alphaproteobacteria</taxon>
        <taxon>Hyphomicrobiales</taxon>
        <taxon>Methylocystaceae</taxon>
        <taxon>Methylocystis</taxon>
    </lineage>
</organism>
<keyword evidence="3" id="KW-1185">Reference proteome</keyword>
<dbReference type="EMBL" id="CP046052">
    <property type="protein sequence ID" value="QGM44823.1"/>
    <property type="molecule type" value="Genomic_DNA"/>
</dbReference>
<sequence>MRKTIFGALALATLASASLIPSEAGAVVCARGRYHAGCAAAAPRGAVVVRPAPRAVVVRPAPRAVIVR</sequence>
<feature type="signal peptide" evidence="1">
    <location>
        <begin position="1"/>
        <end position="26"/>
    </location>
</feature>
<keyword evidence="1" id="KW-0732">Signal</keyword>
<name>A0A6B8KEF9_9HYPH</name>
<gene>
    <name evidence="2" type="ORF">H2LOC_003480</name>
</gene>
<evidence type="ECO:0008006" key="4">
    <source>
        <dbReference type="Google" id="ProtNLM"/>
    </source>
</evidence>
<evidence type="ECO:0000256" key="1">
    <source>
        <dbReference type="SAM" id="SignalP"/>
    </source>
</evidence>
<evidence type="ECO:0000313" key="3">
    <source>
        <dbReference type="Proteomes" id="UP000309061"/>
    </source>
</evidence>
<accession>A0A6B8KEF9</accession>
<dbReference type="RefSeq" id="WP_136495118.1">
    <property type="nucleotide sequence ID" value="NZ_CP046052.1"/>
</dbReference>
<protein>
    <recommendedName>
        <fullName evidence="4">Porin</fullName>
    </recommendedName>
</protein>
<proteinExistence type="predicted"/>
<dbReference type="AlphaFoldDB" id="A0A6B8KEF9"/>
<dbReference type="Proteomes" id="UP000309061">
    <property type="component" value="Chromosome"/>
</dbReference>
<evidence type="ECO:0000313" key="2">
    <source>
        <dbReference type="EMBL" id="QGM44823.1"/>
    </source>
</evidence>
<feature type="chain" id="PRO_5025521515" description="Porin" evidence="1">
    <location>
        <begin position="27"/>
        <end position="68"/>
    </location>
</feature>
<dbReference type="KEGG" id="mhey:H2LOC_003480"/>